<gene>
    <name evidence="9" type="ORF">ACFPEN_04975</name>
</gene>
<keyword evidence="4" id="KW-0949">S-adenosyl-L-methionine</keyword>
<sequence length="358" mass="38472">MTQLDLFADVDATNEPPRPKTTAKIPATFASSKPATVPPTPAIKPAATPAPAASVRALRPRLPKNPHEVALRLAEAVSSAWHTQHGGTAIEVPIGIVAALALIRPKDPKGPDLARQILNQDDDQLIKMYREIWAGHWIQRPDLIDRARILHEWTNDDEHDKHRLYVTRAVTQAALRNGIFDLTGHDDPYFRAATDVLSPVMALTRSAGAQKGLGEYHTPAHVGEMIGHVVMAEAGFITRDPKPGDHIHDPACGSGGLLRAAAQGLRERGGDPASMRWSGVDIDPIAAACTAVNAIVWGLGPRVTVACADTLTRPDAVEEAMAEARAVIEHRDQLFGRAAVIGAVRKAQRLFDQVVAAA</sequence>
<dbReference type="PANTHER" id="PTHR42933">
    <property type="entry name" value="SLR6095 PROTEIN"/>
    <property type="match status" value="1"/>
</dbReference>
<dbReference type="EMBL" id="JBHSFS010000002">
    <property type="protein sequence ID" value="MFC4512286.1"/>
    <property type="molecule type" value="Genomic_DNA"/>
</dbReference>
<evidence type="ECO:0000256" key="2">
    <source>
        <dbReference type="ARBA" id="ARBA00022603"/>
    </source>
</evidence>
<accession>A0ABV9BDH2</accession>
<feature type="region of interest" description="Disordered" evidence="7">
    <location>
        <begin position="1"/>
        <end position="23"/>
    </location>
</feature>
<evidence type="ECO:0000313" key="9">
    <source>
        <dbReference type="EMBL" id="MFC4512286.1"/>
    </source>
</evidence>
<evidence type="ECO:0000256" key="6">
    <source>
        <dbReference type="ARBA" id="ARBA00047942"/>
    </source>
</evidence>
<evidence type="ECO:0000256" key="5">
    <source>
        <dbReference type="ARBA" id="ARBA00022747"/>
    </source>
</evidence>
<evidence type="ECO:0000313" key="10">
    <source>
        <dbReference type="Proteomes" id="UP001595990"/>
    </source>
</evidence>
<dbReference type="EC" id="2.1.1.72" evidence="1"/>
<evidence type="ECO:0000256" key="7">
    <source>
        <dbReference type="SAM" id="MobiDB-lite"/>
    </source>
</evidence>
<dbReference type="SUPFAM" id="SSF53335">
    <property type="entry name" value="S-adenosyl-L-methionine-dependent methyltransferases"/>
    <property type="match status" value="1"/>
</dbReference>
<dbReference type="InterPro" id="IPR029063">
    <property type="entry name" value="SAM-dependent_MTases_sf"/>
</dbReference>
<dbReference type="Proteomes" id="UP001595990">
    <property type="component" value="Unassembled WGS sequence"/>
</dbReference>
<dbReference type="PANTHER" id="PTHR42933:SF3">
    <property type="entry name" value="TYPE I RESTRICTION ENZYME MJAVIII METHYLASE SUBUNIT"/>
    <property type="match status" value="1"/>
</dbReference>
<proteinExistence type="predicted"/>
<keyword evidence="5" id="KW-0680">Restriction system</keyword>
<dbReference type="InterPro" id="IPR051537">
    <property type="entry name" value="DNA_Adenine_Mtase"/>
</dbReference>
<organism evidence="9 10">
    <name type="scientific">Streptomyces ehimensis</name>
    <dbReference type="NCBI Taxonomy" id="68195"/>
    <lineage>
        <taxon>Bacteria</taxon>
        <taxon>Bacillati</taxon>
        <taxon>Actinomycetota</taxon>
        <taxon>Actinomycetes</taxon>
        <taxon>Kitasatosporales</taxon>
        <taxon>Streptomycetaceae</taxon>
        <taxon>Streptomyces</taxon>
    </lineage>
</organism>
<comment type="catalytic activity">
    <reaction evidence="6">
        <text>a 2'-deoxyadenosine in DNA + S-adenosyl-L-methionine = an N(6)-methyl-2'-deoxyadenosine in DNA + S-adenosyl-L-homocysteine + H(+)</text>
        <dbReference type="Rhea" id="RHEA:15197"/>
        <dbReference type="Rhea" id="RHEA-COMP:12418"/>
        <dbReference type="Rhea" id="RHEA-COMP:12419"/>
        <dbReference type="ChEBI" id="CHEBI:15378"/>
        <dbReference type="ChEBI" id="CHEBI:57856"/>
        <dbReference type="ChEBI" id="CHEBI:59789"/>
        <dbReference type="ChEBI" id="CHEBI:90615"/>
        <dbReference type="ChEBI" id="CHEBI:90616"/>
        <dbReference type="EC" id="2.1.1.72"/>
    </reaction>
</comment>
<keyword evidence="10" id="KW-1185">Reference proteome</keyword>
<keyword evidence="3" id="KW-0808">Transferase</keyword>
<dbReference type="InterPro" id="IPR003356">
    <property type="entry name" value="DNA_methylase_A-5"/>
</dbReference>
<name>A0ABV9BDH2_9ACTN</name>
<evidence type="ECO:0000259" key="8">
    <source>
        <dbReference type="Pfam" id="PF02384"/>
    </source>
</evidence>
<keyword evidence="2 9" id="KW-0489">Methyltransferase</keyword>
<reference evidence="10" key="1">
    <citation type="journal article" date="2019" name="Int. J. Syst. Evol. Microbiol.">
        <title>The Global Catalogue of Microorganisms (GCM) 10K type strain sequencing project: providing services to taxonomists for standard genome sequencing and annotation.</title>
        <authorList>
            <consortium name="The Broad Institute Genomics Platform"/>
            <consortium name="The Broad Institute Genome Sequencing Center for Infectious Disease"/>
            <person name="Wu L."/>
            <person name="Ma J."/>
        </authorList>
    </citation>
    <scope>NUCLEOTIDE SEQUENCE [LARGE SCALE GENOMIC DNA]</scope>
    <source>
        <strain evidence="10">CECT 8064</strain>
    </source>
</reference>
<dbReference type="GO" id="GO:0008168">
    <property type="term" value="F:methyltransferase activity"/>
    <property type="evidence" value="ECO:0007669"/>
    <property type="project" value="UniProtKB-KW"/>
</dbReference>
<dbReference type="Gene3D" id="3.40.50.150">
    <property type="entry name" value="Vaccinia Virus protein VP39"/>
    <property type="match status" value="1"/>
</dbReference>
<dbReference type="RefSeq" id="WP_417922362.1">
    <property type="nucleotide sequence ID" value="NZ_JBHSFS010000002.1"/>
</dbReference>
<evidence type="ECO:0000256" key="3">
    <source>
        <dbReference type="ARBA" id="ARBA00022679"/>
    </source>
</evidence>
<dbReference type="GO" id="GO:0032259">
    <property type="term" value="P:methylation"/>
    <property type="evidence" value="ECO:0007669"/>
    <property type="project" value="UniProtKB-KW"/>
</dbReference>
<feature type="domain" description="DNA methylase adenine-specific" evidence="8">
    <location>
        <begin position="209"/>
        <end position="320"/>
    </location>
</feature>
<protein>
    <recommendedName>
        <fullName evidence="1">site-specific DNA-methyltransferase (adenine-specific)</fullName>
        <ecNumber evidence="1">2.1.1.72</ecNumber>
    </recommendedName>
</protein>
<dbReference type="Pfam" id="PF02384">
    <property type="entry name" value="N6_Mtase"/>
    <property type="match status" value="1"/>
</dbReference>
<comment type="caution">
    <text evidence="9">The sequence shown here is derived from an EMBL/GenBank/DDBJ whole genome shotgun (WGS) entry which is preliminary data.</text>
</comment>
<evidence type="ECO:0000256" key="4">
    <source>
        <dbReference type="ARBA" id="ARBA00022691"/>
    </source>
</evidence>
<dbReference type="PRINTS" id="PR00507">
    <property type="entry name" value="N12N6MTFRASE"/>
</dbReference>
<evidence type="ECO:0000256" key="1">
    <source>
        <dbReference type="ARBA" id="ARBA00011900"/>
    </source>
</evidence>